<dbReference type="Proteomes" id="UP001162164">
    <property type="component" value="Unassembled WGS sequence"/>
</dbReference>
<evidence type="ECO:0000313" key="2">
    <source>
        <dbReference type="Proteomes" id="UP001162164"/>
    </source>
</evidence>
<proteinExistence type="predicted"/>
<keyword evidence="2" id="KW-1185">Reference proteome</keyword>
<name>A0ABQ9IZE8_9CUCU</name>
<sequence>MEKECQGLSASFAAHLGSLVFSLQFDIEKTGPKRVKVVLKETWLSGVKNCGISCGSGRDRIRTYLLA</sequence>
<protein>
    <submittedName>
        <fullName evidence="1">Uncharacterized protein</fullName>
    </submittedName>
</protein>
<organism evidence="1 2">
    <name type="scientific">Molorchus minor</name>
    <dbReference type="NCBI Taxonomy" id="1323400"/>
    <lineage>
        <taxon>Eukaryota</taxon>
        <taxon>Metazoa</taxon>
        <taxon>Ecdysozoa</taxon>
        <taxon>Arthropoda</taxon>
        <taxon>Hexapoda</taxon>
        <taxon>Insecta</taxon>
        <taxon>Pterygota</taxon>
        <taxon>Neoptera</taxon>
        <taxon>Endopterygota</taxon>
        <taxon>Coleoptera</taxon>
        <taxon>Polyphaga</taxon>
        <taxon>Cucujiformia</taxon>
        <taxon>Chrysomeloidea</taxon>
        <taxon>Cerambycidae</taxon>
        <taxon>Lamiinae</taxon>
        <taxon>Monochamini</taxon>
        <taxon>Molorchus</taxon>
    </lineage>
</organism>
<reference evidence="1" key="1">
    <citation type="journal article" date="2023" name="Insect Mol. Biol.">
        <title>Genome sequencing provides insights into the evolution of gene families encoding plant cell wall-degrading enzymes in longhorned beetles.</title>
        <authorList>
            <person name="Shin N.R."/>
            <person name="Okamura Y."/>
            <person name="Kirsch R."/>
            <person name="Pauchet Y."/>
        </authorList>
    </citation>
    <scope>NUCLEOTIDE SEQUENCE</scope>
    <source>
        <strain evidence="1">MMC_N1</strain>
    </source>
</reference>
<gene>
    <name evidence="1" type="ORF">NQ317_005287</name>
</gene>
<accession>A0ABQ9IZE8</accession>
<dbReference type="EMBL" id="JAPWTJ010001714">
    <property type="protein sequence ID" value="KAJ8969837.1"/>
    <property type="molecule type" value="Genomic_DNA"/>
</dbReference>
<evidence type="ECO:0000313" key="1">
    <source>
        <dbReference type="EMBL" id="KAJ8969837.1"/>
    </source>
</evidence>
<comment type="caution">
    <text evidence="1">The sequence shown here is derived from an EMBL/GenBank/DDBJ whole genome shotgun (WGS) entry which is preliminary data.</text>
</comment>